<dbReference type="FunFam" id="3.20.20.300:FF:000002">
    <property type="entry name" value="Probable beta-glucosidase"/>
    <property type="match status" value="1"/>
</dbReference>
<evidence type="ECO:0000256" key="4">
    <source>
        <dbReference type="ARBA" id="ARBA00012744"/>
    </source>
</evidence>
<dbReference type="Pfam" id="PF14310">
    <property type="entry name" value="Fn3-like"/>
    <property type="match status" value="1"/>
</dbReference>
<comment type="caution">
    <text evidence="13">The sequence shown here is derived from an EMBL/GenBank/DDBJ whole genome shotgun (WGS) entry which is preliminary data.</text>
</comment>
<dbReference type="SMART" id="SM01217">
    <property type="entry name" value="Fn3_like"/>
    <property type="match status" value="1"/>
</dbReference>
<dbReference type="Proteomes" id="UP000237631">
    <property type="component" value="Unassembled WGS sequence"/>
</dbReference>
<dbReference type="SUPFAM" id="SSF51445">
    <property type="entry name" value="(Trans)glycosidases"/>
    <property type="match status" value="1"/>
</dbReference>
<evidence type="ECO:0000256" key="10">
    <source>
        <dbReference type="SAM" id="MobiDB-lite"/>
    </source>
</evidence>
<gene>
    <name evidence="13" type="ORF">CBER1_07097</name>
</gene>
<feature type="chain" id="PRO_5015604159" description="beta-glucosidase" evidence="11">
    <location>
        <begin position="17"/>
        <end position="836"/>
    </location>
</feature>
<accession>A0A2S6BTR9</accession>
<evidence type="ECO:0000256" key="1">
    <source>
        <dbReference type="ARBA" id="ARBA00000448"/>
    </source>
</evidence>
<comment type="catalytic activity">
    <reaction evidence="1">
        <text>Hydrolysis of terminal, non-reducing beta-D-glucosyl residues with release of beta-D-glucose.</text>
        <dbReference type="EC" id="3.2.1.21"/>
    </reaction>
</comment>
<keyword evidence="5" id="KW-0378">Hydrolase</keyword>
<comment type="similarity">
    <text evidence="3">Belongs to the glycosyl hydrolase 3 family.</text>
</comment>
<proteinExistence type="inferred from homology"/>
<dbReference type="Pfam" id="PF01915">
    <property type="entry name" value="Glyco_hydro_3_C"/>
    <property type="match status" value="1"/>
</dbReference>
<reference evidence="14" key="1">
    <citation type="journal article" date="2017" name="bioRxiv">
        <title>Conservation of a gene cluster reveals novel cercosporin biosynthetic mechanisms and extends production to the genus Colletotrichum.</title>
        <authorList>
            <person name="de Jonge R."/>
            <person name="Ebert M.K."/>
            <person name="Huitt-Roehl C.R."/>
            <person name="Pal P."/>
            <person name="Suttle J.C."/>
            <person name="Spanner R.E."/>
            <person name="Neubauer J.D."/>
            <person name="Jurick W.M.II."/>
            <person name="Stott K.A."/>
            <person name="Secor G.A."/>
            <person name="Thomma B.P.H.J."/>
            <person name="Van de Peer Y."/>
            <person name="Townsend C.A."/>
            <person name="Bolton M.D."/>
        </authorList>
    </citation>
    <scope>NUCLEOTIDE SEQUENCE [LARGE SCALE GENOMIC DNA]</scope>
    <source>
        <strain evidence="14">CBS538.71</strain>
    </source>
</reference>
<dbReference type="STRING" id="357750.A0A2S6BTR9"/>
<keyword evidence="8" id="KW-0326">Glycosidase</keyword>
<keyword evidence="7" id="KW-0119">Carbohydrate metabolism</keyword>
<dbReference type="GO" id="GO:0008422">
    <property type="term" value="F:beta-glucosidase activity"/>
    <property type="evidence" value="ECO:0007669"/>
    <property type="project" value="UniProtKB-EC"/>
</dbReference>
<evidence type="ECO:0000256" key="6">
    <source>
        <dbReference type="ARBA" id="ARBA00023180"/>
    </source>
</evidence>
<evidence type="ECO:0000256" key="11">
    <source>
        <dbReference type="SAM" id="SignalP"/>
    </source>
</evidence>
<dbReference type="InterPro" id="IPR001764">
    <property type="entry name" value="Glyco_hydro_3_N"/>
</dbReference>
<evidence type="ECO:0000256" key="8">
    <source>
        <dbReference type="ARBA" id="ARBA00023295"/>
    </source>
</evidence>
<dbReference type="PRINTS" id="PR00133">
    <property type="entry name" value="GLHYDRLASE3"/>
</dbReference>
<dbReference type="AlphaFoldDB" id="A0A2S6BTR9"/>
<evidence type="ECO:0000256" key="7">
    <source>
        <dbReference type="ARBA" id="ARBA00023277"/>
    </source>
</evidence>
<comment type="pathway">
    <text evidence="2">Glycan metabolism; cellulose degradation.</text>
</comment>
<dbReference type="Pfam" id="PF00933">
    <property type="entry name" value="Glyco_hydro_3"/>
    <property type="match status" value="1"/>
</dbReference>
<feature type="region of interest" description="Disordered" evidence="10">
    <location>
        <begin position="696"/>
        <end position="716"/>
    </location>
</feature>
<dbReference type="EMBL" id="PNEN01001773">
    <property type="protein sequence ID" value="PPJ50874.1"/>
    <property type="molecule type" value="Genomic_DNA"/>
</dbReference>
<dbReference type="Gene3D" id="3.20.20.300">
    <property type="entry name" value="Glycoside hydrolase, family 3, N-terminal domain"/>
    <property type="match status" value="1"/>
</dbReference>
<organism evidence="13 14">
    <name type="scientific">Cercospora berteroae</name>
    <dbReference type="NCBI Taxonomy" id="357750"/>
    <lineage>
        <taxon>Eukaryota</taxon>
        <taxon>Fungi</taxon>
        <taxon>Dikarya</taxon>
        <taxon>Ascomycota</taxon>
        <taxon>Pezizomycotina</taxon>
        <taxon>Dothideomycetes</taxon>
        <taxon>Dothideomycetidae</taxon>
        <taxon>Mycosphaerellales</taxon>
        <taxon>Mycosphaerellaceae</taxon>
        <taxon>Cercospora</taxon>
    </lineage>
</organism>
<keyword evidence="9" id="KW-0624">Polysaccharide degradation</keyword>
<dbReference type="InterPro" id="IPR036881">
    <property type="entry name" value="Glyco_hydro_3_C_sf"/>
</dbReference>
<dbReference type="InterPro" id="IPR017853">
    <property type="entry name" value="GH"/>
</dbReference>
<keyword evidence="14" id="KW-1185">Reference proteome</keyword>
<dbReference type="OrthoDB" id="416222at2759"/>
<dbReference type="PANTHER" id="PTHR42715">
    <property type="entry name" value="BETA-GLUCOSIDASE"/>
    <property type="match status" value="1"/>
</dbReference>
<evidence type="ECO:0000256" key="9">
    <source>
        <dbReference type="ARBA" id="ARBA00023326"/>
    </source>
</evidence>
<dbReference type="Gene3D" id="3.40.50.1700">
    <property type="entry name" value="Glycoside hydrolase family 3 C-terminal domain"/>
    <property type="match status" value="1"/>
</dbReference>
<dbReference type="InterPro" id="IPR002772">
    <property type="entry name" value="Glyco_hydro_3_C"/>
</dbReference>
<dbReference type="SUPFAM" id="SSF52279">
    <property type="entry name" value="Beta-D-glucan exohydrolase, C-terminal domain"/>
    <property type="match status" value="1"/>
</dbReference>
<evidence type="ECO:0000256" key="2">
    <source>
        <dbReference type="ARBA" id="ARBA00004987"/>
    </source>
</evidence>
<dbReference type="GO" id="GO:0009251">
    <property type="term" value="P:glucan catabolic process"/>
    <property type="evidence" value="ECO:0007669"/>
    <property type="project" value="TreeGrafter"/>
</dbReference>
<dbReference type="InterPro" id="IPR026891">
    <property type="entry name" value="Fn3-like"/>
</dbReference>
<evidence type="ECO:0000256" key="3">
    <source>
        <dbReference type="ARBA" id="ARBA00005336"/>
    </source>
</evidence>
<evidence type="ECO:0000313" key="13">
    <source>
        <dbReference type="EMBL" id="PPJ50874.1"/>
    </source>
</evidence>
<dbReference type="PANTHER" id="PTHR42715:SF29">
    <property type="entry name" value="BETA-GLUCOSIDASE A-RELATED"/>
    <property type="match status" value="1"/>
</dbReference>
<dbReference type="EC" id="3.2.1.21" evidence="4"/>
<dbReference type="InterPro" id="IPR013783">
    <property type="entry name" value="Ig-like_fold"/>
</dbReference>
<keyword evidence="11" id="KW-0732">Signal</keyword>
<name>A0A2S6BTR9_9PEZI</name>
<dbReference type="InterPro" id="IPR036962">
    <property type="entry name" value="Glyco_hydro_3_N_sf"/>
</dbReference>
<keyword evidence="6" id="KW-0325">Glycoprotein</keyword>
<protein>
    <recommendedName>
        <fullName evidence="4">beta-glucosidase</fullName>
        <ecNumber evidence="4">3.2.1.21</ecNumber>
    </recommendedName>
</protein>
<evidence type="ECO:0000256" key="5">
    <source>
        <dbReference type="ARBA" id="ARBA00022801"/>
    </source>
</evidence>
<evidence type="ECO:0000313" key="14">
    <source>
        <dbReference type="Proteomes" id="UP000237631"/>
    </source>
</evidence>
<feature type="domain" description="Fibronectin type III-like" evidence="12">
    <location>
        <begin position="745"/>
        <end position="813"/>
    </location>
</feature>
<evidence type="ECO:0000259" key="12">
    <source>
        <dbReference type="SMART" id="SM01217"/>
    </source>
</evidence>
<dbReference type="Gene3D" id="2.60.40.10">
    <property type="entry name" value="Immunoglobulins"/>
    <property type="match status" value="1"/>
</dbReference>
<feature type="signal peptide" evidence="11">
    <location>
        <begin position="1"/>
        <end position="16"/>
    </location>
</feature>
<dbReference type="InterPro" id="IPR050288">
    <property type="entry name" value="Cellulose_deg_GH3"/>
</dbReference>
<sequence length="836" mass="89466">MATAKLLLALLPLVSAQVDDVGPSAAPYPDIVYPNATRVTTGAASNQTSPPEYPSPWGEGLGDWADAYAKAQAFVSGLTLMEKVNLTTTGTAFQAGVSIAATWDRALLYQRGYDMGTEHKLKGVDVQLGPVVGPLGTAPEGGRNWEGFSPDLMLSGIAVAETIKGIQDAGIMACTKHYIMNEQEHFRQRPPPQNLTASYSSNLDDVTMHELYLWPFADAVKAGAASIMCSYNQINNSYGCQNSYTLNYLLKNELGFQFVMSDWGAHHSGVASTLAGMDMSMPGDVGFDSGTSYWGTNLTIAVLNSSVPTWRLDDMATRIVAGWYYVGRDQNQVENAPNFSSWTTDTYGFEHQYAQEGYGLVNYHVDEDHGANIRDSTPKGTVILKNNGVLPLSGKEKLTSVFGSDAGPNTWGPNGCSDRGCDNGTLALGLGSGSANFPYLITPDSAIQAEVVQNGKGFYESILDDYVYPQIAALARRADQVNGVCLAFVNSDAGEGYIIVDGNEGDRNNLTLWHAGDALIANVTSECSNTVVVIHSVGAVDVESFYDHPNVTAIVWAGLPGQESGNSIVDILSYGTDLLYSLNNGVEAPQIDFTAGIFTDYRGFDARNETPIYEFGYGLSWSTFSYSDLKITPVPSNFSYAPASGKTPAAPTYGTTSNDTTQYLCGDMHFVEGYVYPCLNTTNFTTASNDPEYGSPVSYPDGAYDGTAQSRLPAGGAPGGNPALWNVLFTVTATITNTGNRTSDEVPQLYVSLGGPNDAPKVLRGFDRITVAPGASATFTVGLTRRDISNWDPSAQNWCISSYAKKVYVGSSSRKLPLSGTLDISALTKNGTSYSR</sequence>